<evidence type="ECO:0000313" key="1">
    <source>
        <dbReference type="EMBL" id="KAK7820139.1"/>
    </source>
</evidence>
<proteinExistence type="predicted"/>
<protein>
    <recommendedName>
        <fullName evidence="3">DUF4283 domain-containing protein</fullName>
    </recommendedName>
</protein>
<dbReference type="AlphaFoldDB" id="A0AAW0J1H0"/>
<accession>A0AAW0J1H0</accession>
<gene>
    <name evidence="1" type="ORF">CFP56_039195</name>
</gene>
<dbReference type="EMBL" id="PKMF04000751">
    <property type="protein sequence ID" value="KAK7820139.1"/>
    <property type="molecule type" value="Genomic_DNA"/>
</dbReference>
<reference evidence="1 2" key="1">
    <citation type="journal article" date="2018" name="Sci. Data">
        <title>The draft genome sequence of cork oak.</title>
        <authorList>
            <person name="Ramos A.M."/>
            <person name="Usie A."/>
            <person name="Barbosa P."/>
            <person name="Barros P.M."/>
            <person name="Capote T."/>
            <person name="Chaves I."/>
            <person name="Simoes F."/>
            <person name="Abreu I."/>
            <person name="Carrasquinho I."/>
            <person name="Faro C."/>
            <person name="Guimaraes J.B."/>
            <person name="Mendonca D."/>
            <person name="Nobrega F."/>
            <person name="Rodrigues L."/>
            <person name="Saibo N.J.M."/>
            <person name="Varela M.C."/>
            <person name="Egas C."/>
            <person name="Matos J."/>
            <person name="Miguel C.M."/>
            <person name="Oliveira M.M."/>
            <person name="Ricardo C.P."/>
            <person name="Goncalves S."/>
        </authorList>
    </citation>
    <scope>NUCLEOTIDE SEQUENCE [LARGE SCALE GENOMIC DNA]</scope>
    <source>
        <strain evidence="2">cv. HL8</strain>
    </source>
</reference>
<dbReference type="Proteomes" id="UP000237347">
    <property type="component" value="Unassembled WGS sequence"/>
</dbReference>
<name>A0AAW0J1H0_QUESU</name>
<sequence>MMQRYSTDYLVHDVIFSKTLFWVQVHDIPIRFMTKEVVENICDIVGEVQKSAGAITDEGGHFIWVRVMIDITLPLCRGMVITLENRSKHWSKGTLKVEQQQYNSTLKAAPYTSSGRDVIVAETNQANLVTNEGVIPVININELPVANEPAINAMLLPNEDIDSIPPMAVTVLTEANNNGELKTKEQELIPDSITPENLFDIQIK</sequence>
<evidence type="ECO:0008006" key="3">
    <source>
        <dbReference type="Google" id="ProtNLM"/>
    </source>
</evidence>
<organism evidence="1 2">
    <name type="scientific">Quercus suber</name>
    <name type="common">Cork oak</name>
    <dbReference type="NCBI Taxonomy" id="58331"/>
    <lineage>
        <taxon>Eukaryota</taxon>
        <taxon>Viridiplantae</taxon>
        <taxon>Streptophyta</taxon>
        <taxon>Embryophyta</taxon>
        <taxon>Tracheophyta</taxon>
        <taxon>Spermatophyta</taxon>
        <taxon>Magnoliopsida</taxon>
        <taxon>eudicotyledons</taxon>
        <taxon>Gunneridae</taxon>
        <taxon>Pentapetalae</taxon>
        <taxon>rosids</taxon>
        <taxon>fabids</taxon>
        <taxon>Fagales</taxon>
        <taxon>Fagaceae</taxon>
        <taxon>Quercus</taxon>
    </lineage>
</organism>
<comment type="caution">
    <text evidence="1">The sequence shown here is derived from an EMBL/GenBank/DDBJ whole genome shotgun (WGS) entry which is preliminary data.</text>
</comment>
<evidence type="ECO:0000313" key="2">
    <source>
        <dbReference type="Proteomes" id="UP000237347"/>
    </source>
</evidence>
<keyword evidence="2" id="KW-1185">Reference proteome</keyword>